<evidence type="ECO:0000259" key="12">
    <source>
        <dbReference type="Pfam" id="PF01070"/>
    </source>
</evidence>
<evidence type="ECO:0000256" key="8">
    <source>
        <dbReference type="ARBA" id="ARBA00023229"/>
    </source>
</evidence>
<dbReference type="PANTHER" id="PTHR43665">
    <property type="entry name" value="ISOPENTENYL-DIPHOSPHATE DELTA-ISOMERASE"/>
    <property type="match status" value="1"/>
</dbReference>
<dbReference type="InterPro" id="IPR000262">
    <property type="entry name" value="FMN-dep_DH"/>
</dbReference>
<feature type="binding site" evidence="11">
    <location>
        <position position="160"/>
    </location>
    <ligand>
        <name>substrate</name>
    </ligand>
</feature>
<comment type="caution">
    <text evidence="11">Lacks conserved residue(s) required for the propagation of feature annotation.</text>
</comment>
<feature type="binding site" evidence="11">
    <location>
        <begin position="68"/>
        <end position="70"/>
    </location>
    <ligand>
        <name>FMN</name>
        <dbReference type="ChEBI" id="CHEBI:58210"/>
    </ligand>
</feature>
<evidence type="ECO:0000256" key="3">
    <source>
        <dbReference type="ARBA" id="ARBA00022630"/>
    </source>
</evidence>
<protein>
    <recommendedName>
        <fullName evidence="11">Isopentenyl-diphosphate delta-isomerase</fullName>
        <shortName evidence="11">IPP isomerase</shortName>
        <ecNumber evidence="11">5.3.3.2</ecNumber>
    </recommendedName>
    <alternativeName>
        <fullName evidence="11">Isopentenyl diphosphate:dimethylallyl diphosphate isomerase</fullName>
    </alternativeName>
    <alternativeName>
        <fullName evidence="11">Isopentenyl pyrophosphate isomerase</fullName>
    </alternativeName>
    <alternativeName>
        <fullName evidence="11">Type 2 isopentenyl diphosphate isomerase</fullName>
        <shortName evidence="11">IDI-2</shortName>
    </alternativeName>
</protein>
<evidence type="ECO:0000256" key="9">
    <source>
        <dbReference type="ARBA" id="ARBA00023235"/>
    </source>
</evidence>
<evidence type="ECO:0000256" key="11">
    <source>
        <dbReference type="HAMAP-Rule" id="MF_00354"/>
    </source>
</evidence>
<feature type="binding site" evidence="11">
    <location>
        <position position="161"/>
    </location>
    <ligand>
        <name>Mg(2+)</name>
        <dbReference type="ChEBI" id="CHEBI:18420"/>
    </ligand>
</feature>
<dbReference type="PANTHER" id="PTHR43665:SF1">
    <property type="entry name" value="ISOPENTENYL-DIPHOSPHATE DELTA-ISOMERASE"/>
    <property type="match status" value="1"/>
</dbReference>
<evidence type="ECO:0000256" key="5">
    <source>
        <dbReference type="ARBA" id="ARBA00022723"/>
    </source>
</evidence>
<dbReference type="RefSeq" id="WP_249512783.1">
    <property type="nucleotide sequence ID" value="NZ_CP093365.1"/>
</dbReference>
<evidence type="ECO:0000256" key="1">
    <source>
        <dbReference type="ARBA" id="ARBA00001917"/>
    </source>
</evidence>
<keyword evidence="14" id="KW-1185">Reference proteome</keyword>
<comment type="cofactor">
    <cofactor evidence="1 11">
        <name>FMN</name>
        <dbReference type="ChEBI" id="CHEBI:58210"/>
    </cofactor>
</comment>
<comment type="function">
    <text evidence="11">Involved in the biosynthesis of isoprenoids. Catalyzes the 1,3-allylic rearrangement of the homoallylic substrate isopentenyl (IPP) to its allylic isomer, dimethylallyl diphosphate (DMAPP).</text>
</comment>
<dbReference type="EC" id="5.3.3.2" evidence="11"/>
<dbReference type="GO" id="GO:0004452">
    <property type="term" value="F:isopentenyl-diphosphate delta-isomerase activity"/>
    <property type="evidence" value="ECO:0007669"/>
    <property type="project" value="UniProtKB-EC"/>
</dbReference>
<proteinExistence type="inferred from homology"/>
<dbReference type="Gene3D" id="3.20.20.70">
    <property type="entry name" value="Aldolase class I"/>
    <property type="match status" value="1"/>
</dbReference>
<comment type="cofactor">
    <cofactor evidence="11">
        <name>NADPH</name>
        <dbReference type="ChEBI" id="CHEBI:57783"/>
    </cofactor>
</comment>
<feature type="binding site" evidence="11">
    <location>
        <begin position="269"/>
        <end position="271"/>
    </location>
    <ligand>
        <name>FMN</name>
        <dbReference type="ChEBI" id="CHEBI:58210"/>
    </ligand>
</feature>
<dbReference type="SUPFAM" id="SSF51395">
    <property type="entry name" value="FMN-linked oxidoreductases"/>
    <property type="match status" value="1"/>
</dbReference>
<feature type="domain" description="FMN-dependent dehydrogenase" evidence="12">
    <location>
        <begin position="155"/>
        <end position="333"/>
    </location>
</feature>
<reference evidence="13 14" key="1">
    <citation type="journal article" date="2022" name="Int. J. Syst. Evol. Microbiol.">
        <title>Apilactobacillus apisilvae sp. nov., Nicolia spurrieriana gen. nov. sp. nov., Bombilactobacillus folatiphilus sp. nov. and Bombilactobacillus thymidiniphilus sp. nov., four new lactic acid bacterial isolates from stingless bees Tetragonula carbonaria and Austroplebeia australis.</title>
        <authorList>
            <person name="Oliphant S.A."/>
            <person name="Watson-Haigh N.S."/>
            <person name="Sumby K.M."/>
            <person name="Gardner J."/>
            <person name="Groom S."/>
            <person name="Jiranek V."/>
        </authorList>
    </citation>
    <scope>NUCLEOTIDE SEQUENCE [LARGE SCALE GENOMIC DNA]</scope>
    <source>
        <strain evidence="13 14">SG4_A1</strain>
    </source>
</reference>
<evidence type="ECO:0000256" key="2">
    <source>
        <dbReference type="ARBA" id="ARBA00022490"/>
    </source>
</evidence>
<evidence type="ECO:0000313" key="13">
    <source>
        <dbReference type="EMBL" id="UQS83557.1"/>
    </source>
</evidence>
<keyword evidence="6 11" id="KW-0460">Magnesium</keyword>
<keyword evidence="9 11" id="KW-0413">Isomerase</keyword>
<feature type="binding site" evidence="11">
    <location>
        <begin position="290"/>
        <end position="291"/>
    </location>
    <ligand>
        <name>FMN</name>
        <dbReference type="ChEBI" id="CHEBI:58210"/>
    </ligand>
</feature>
<feature type="binding site" evidence="11">
    <location>
        <position position="98"/>
    </location>
    <ligand>
        <name>FMN</name>
        <dbReference type="ChEBI" id="CHEBI:58210"/>
    </ligand>
</feature>
<dbReference type="Pfam" id="PF01070">
    <property type="entry name" value="FMN_dh"/>
    <property type="match status" value="1"/>
</dbReference>
<keyword evidence="8 11" id="KW-0414">Isoprene biosynthesis</keyword>
<feature type="binding site" evidence="11">
    <location>
        <position position="130"/>
    </location>
    <ligand>
        <name>FMN</name>
        <dbReference type="ChEBI" id="CHEBI:58210"/>
    </ligand>
</feature>
<keyword evidence="4 11" id="KW-0288">FMN</keyword>
<feature type="binding site" evidence="11">
    <location>
        <position position="222"/>
    </location>
    <ligand>
        <name>FMN</name>
        <dbReference type="ChEBI" id="CHEBI:58210"/>
    </ligand>
</feature>
<evidence type="ECO:0000256" key="4">
    <source>
        <dbReference type="ARBA" id="ARBA00022643"/>
    </source>
</evidence>
<feature type="binding site" evidence="11">
    <location>
        <begin position="10"/>
        <end position="11"/>
    </location>
    <ligand>
        <name>substrate</name>
    </ligand>
</feature>
<comment type="catalytic activity">
    <reaction evidence="11">
        <text>isopentenyl diphosphate = dimethylallyl diphosphate</text>
        <dbReference type="Rhea" id="RHEA:23284"/>
        <dbReference type="ChEBI" id="CHEBI:57623"/>
        <dbReference type="ChEBI" id="CHEBI:128769"/>
        <dbReference type="EC" id="5.3.3.2"/>
    </reaction>
</comment>
<evidence type="ECO:0000313" key="14">
    <source>
        <dbReference type="Proteomes" id="UP000831947"/>
    </source>
</evidence>
<sequence>MPKQPLDLQRKNEHLFLAEKFYNPASTNFAEMRLLAPSIPEMRLKDVKTDVKWFNFHQNMDAPLYINAMTGGNAQVTKLNQQLAIVAQELNIPIALGSMSNYLKYPYNKEISESYQVVREYNPQGLVIANVSAKIPFKQAQKCIDLVQANALQVHINAAQEIVMAEGEDDFCWCDNLAQLLQNIEVPVIIKEVGVGMNAASVRQILQLGPVAAFDISGKGGTNFQAIENERNHHIDYSFMQDWGLTTLESLLDIVPTNLTDTLIFASGGVRSPLDVIKCLVLGAHSVGLAAPVLHELQHFGLEHTITTFKTWQHQIKEIMTLLGCQKVTDLTQVDYRLSMKLNNFIRQKNDIE</sequence>
<dbReference type="CDD" id="cd02811">
    <property type="entry name" value="IDI-2_FMN"/>
    <property type="match status" value="1"/>
</dbReference>
<comment type="cofactor">
    <cofactor evidence="11">
        <name>Mg(2+)</name>
        <dbReference type="ChEBI" id="CHEBI:18420"/>
    </cofactor>
</comment>
<comment type="subcellular location">
    <subcellularLocation>
        <location evidence="11">Cytoplasm</location>
    </subcellularLocation>
</comment>
<keyword evidence="3 11" id="KW-0285">Flavoprotein</keyword>
<evidence type="ECO:0000256" key="6">
    <source>
        <dbReference type="ARBA" id="ARBA00022842"/>
    </source>
</evidence>
<keyword evidence="5 11" id="KW-0479">Metal-binding</keyword>
<dbReference type="EMBL" id="CP093365">
    <property type="protein sequence ID" value="UQS83557.1"/>
    <property type="molecule type" value="Genomic_DNA"/>
</dbReference>
<keyword evidence="7 11" id="KW-0521">NADP</keyword>
<dbReference type="PIRSF" id="PIRSF003314">
    <property type="entry name" value="IPP_isomerase"/>
    <property type="match status" value="1"/>
</dbReference>
<dbReference type="NCBIfam" id="TIGR02151">
    <property type="entry name" value="IPP_isom_2"/>
    <property type="match status" value="1"/>
</dbReference>
<feature type="binding site" evidence="11">
    <location>
        <position position="217"/>
    </location>
    <ligand>
        <name>FMN</name>
        <dbReference type="ChEBI" id="CHEBI:58210"/>
    </ligand>
</feature>
<name>A0ABY4PDF6_9LACO</name>
<dbReference type="Proteomes" id="UP000831947">
    <property type="component" value="Chromosome"/>
</dbReference>
<dbReference type="InterPro" id="IPR011179">
    <property type="entry name" value="IPdP_isomerase"/>
</dbReference>
<comment type="subunit">
    <text evidence="10 11">Homooctamer. Dimer of tetramers.</text>
</comment>
<dbReference type="HAMAP" id="MF_00354">
    <property type="entry name" value="Idi_2"/>
    <property type="match status" value="1"/>
</dbReference>
<feature type="binding site" evidence="11">
    <location>
        <position position="191"/>
    </location>
    <ligand>
        <name>FMN</name>
        <dbReference type="ChEBI" id="CHEBI:58210"/>
    </ligand>
</feature>
<accession>A0ABY4PDF6</accession>
<evidence type="ECO:0000256" key="10">
    <source>
        <dbReference type="ARBA" id="ARBA00025810"/>
    </source>
</evidence>
<comment type="similarity">
    <text evidence="11">Belongs to the IPP isomerase type 2 family.</text>
</comment>
<keyword evidence="2 11" id="KW-0963">Cytoplasm</keyword>
<organism evidence="13 14">
    <name type="scientific">Bombilactobacillus thymidiniphilus</name>
    <dbReference type="NCBI Taxonomy" id="2923363"/>
    <lineage>
        <taxon>Bacteria</taxon>
        <taxon>Bacillati</taxon>
        <taxon>Bacillota</taxon>
        <taxon>Bacilli</taxon>
        <taxon>Lactobacillales</taxon>
        <taxon>Lactobacillaceae</taxon>
        <taxon>Bombilactobacillus</taxon>
    </lineage>
</organism>
<gene>
    <name evidence="11 13" type="primary">fni</name>
    <name evidence="13" type="ORF">MOO47_07255</name>
</gene>
<evidence type="ECO:0000256" key="7">
    <source>
        <dbReference type="ARBA" id="ARBA00022857"/>
    </source>
</evidence>
<dbReference type="InterPro" id="IPR013785">
    <property type="entry name" value="Aldolase_TIM"/>
</dbReference>